<protein>
    <submittedName>
        <fullName evidence="8">Uncharacterized protein</fullName>
    </submittedName>
</protein>
<dbReference type="InterPro" id="IPR016036">
    <property type="entry name" value="Malonyl_transacylase_ACP-bd"/>
</dbReference>
<dbReference type="InterPro" id="IPR006162">
    <property type="entry name" value="Ppantetheine_attach_site"/>
</dbReference>
<dbReference type="Gene3D" id="3.30.70.3290">
    <property type="match status" value="1"/>
</dbReference>
<accession>A0A5N6ZVA7</accession>
<dbReference type="SUPFAM" id="SSF53901">
    <property type="entry name" value="Thiolase-like"/>
    <property type="match status" value="1"/>
</dbReference>
<dbReference type="InterPro" id="IPR016039">
    <property type="entry name" value="Thiolase-like"/>
</dbReference>
<dbReference type="Pfam" id="PF02801">
    <property type="entry name" value="Ketoacyl-synt_C"/>
    <property type="match status" value="1"/>
</dbReference>
<name>A0A5N6ZVA7_9EURO</name>
<keyword evidence="2" id="KW-0597">Phosphoprotein</keyword>
<dbReference type="PANTHER" id="PTHR43775:SF37">
    <property type="entry name" value="SI:DKEY-61P9.11"/>
    <property type="match status" value="1"/>
</dbReference>
<feature type="region of interest" description="C-terminal hotdog fold" evidence="4">
    <location>
        <begin position="1424"/>
        <end position="1572"/>
    </location>
</feature>
<dbReference type="InterPro" id="IPR018201">
    <property type="entry name" value="Ketoacyl_synth_AS"/>
</dbReference>
<dbReference type="PROSITE" id="PS00606">
    <property type="entry name" value="KS3_1"/>
    <property type="match status" value="1"/>
</dbReference>
<dbReference type="Pfam" id="PF22621">
    <property type="entry name" value="CurL-like_PKS_C"/>
    <property type="match status" value="1"/>
</dbReference>
<dbReference type="PROSITE" id="PS52004">
    <property type="entry name" value="KS3_2"/>
    <property type="match status" value="1"/>
</dbReference>
<dbReference type="EMBL" id="ML737733">
    <property type="protein sequence ID" value="KAE8361497.1"/>
    <property type="molecule type" value="Genomic_DNA"/>
</dbReference>
<dbReference type="PROSITE" id="PS52019">
    <property type="entry name" value="PKS_MFAS_DH"/>
    <property type="match status" value="1"/>
</dbReference>
<dbReference type="InterPro" id="IPR050091">
    <property type="entry name" value="PKS_NRPS_Biosynth_Enz"/>
</dbReference>
<dbReference type="SUPFAM" id="SSF53474">
    <property type="entry name" value="alpha/beta-Hydrolases"/>
    <property type="match status" value="1"/>
</dbReference>
<dbReference type="SMART" id="SM01294">
    <property type="entry name" value="PKS_PP_betabranch"/>
    <property type="match status" value="1"/>
</dbReference>
<dbReference type="InterPro" id="IPR036736">
    <property type="entry name" value="ACP-like_sf"/>
</dbReference>
<feature type="domain" description="Ketosynthase family 3 (KS3)" evidence="6">
    <location>
        <begin position="366"/>
        <end position="790"/>
    </location>
</feature>
<evidence type="ECO:0000259" key="7">
    <source>
        <dbReference type="PROSITE" id="PS52019"/>
    </source>
</evidence>
<dbReference type="SUPFAM" id="SSF47336">
    <property type="entry name" value="ACP-like"/>
    <property type="match status" value="2"/>
</dbReference>
<dbReference type="GO" id="GO:0031177">
    <property type="term" value="F:phosphopantetheine binding"/>
    <property type="evidence" value="ECO:0007669"/>
    <property type="project" value="InterPro"/>
</dbReference>
<dbReference type="Pfam" id="PF00109">
    <property type="entry name" value="ketoacyl-synt"/>
    <property type="match status" value="1"/>
</dbReference>
<evidence type="ECO:0000313" key="8">
    <source>
        <dbReference type="EMBL" id="KAE8361497.1"/>
    </source>
</evidence>
<evidence type="ECO:0000256" key="1">
    <source>
        <dbReference type="ARBA" id="ARBA00022450"/>
    </source>
</evidence>
<evidence type="ECO:0000259" key="6">
    <source>
        <dbReference type="PROSITE" id="PS52004"/>
    </source>
</evidence>
<dbReference type="InterPro" id="IPR016035">
    <property type="entry name" value="Acyl_Trfase/lysoPLipase"/>
</dbReference>
<dbReference type="SMART" id="SM00827">
    <property type="entry name" value="PKS_AT"/>
    <property type="match status" value="1"/>
</dbReference>
<dbReference type="Pfam" id="PF00550">
    <property type="entry name" value="PP-binding"/>
    <property type="match status" value="2"/>
</dbReference>
<dbReference type="InterPro" id="IPR001031">
    <property type="entry name" value="Thioesterase"/>
</dbReference>
<dbReference type="InterPro" id="IPR020806">
    <property type="entry name" value="PKS_PP-bd"/>
</dbReference>
<dbReference type="Pfam" id="PF00975">
    <property type="entry name" value="Thioesterase"/>
    <property type="match status" value="1"/>
</dbReference>
<dbReference type="PANTHER" id="PTHR43775">
    <property type="entry name" value="FATTY ACID SYNTHASE"/>
    <property type="match status" value="1"/>
</dbReference>
<dbReference type="SMART" id="SM00825">
    <property type="entry name" value="PKS_KS"/>
    <property type="match status" value="1"/>
</dbReference>
<sequence length="2085" mass="228591">MAENKFLLFADQTCGPAHSLKRLIGDPSLTGLLHPFFDAVNSALRDEARSLTAEDLKAFGSAFSVVDMAVGDSLMDGYQPGSVALSTVQHCICQIASLVIKSASNPENLGFNGSVNILGLCTGFLAALVAGYSTDQQQVIKIGSQLVRVALRLGLEVHRRSRSIENSSGSWSTVIRGASIQQTQRMIDEFNASRALPVSRQMYISSWAFECITVSGPPSTLSDLFRNVEAFQEANHSALPIYGAFHAPHLPPCDIGWITEPFRGFNKTFRDNVTIISACSGEAYNHKTFDTLLREGLNDILHNKVYPQIALDAVANRVKETPVRVAVLGPTGGTTKICQYLNSSYGWDISSKLECPAQGQIKRESGEKIAVVGMGGRFPGSSDLDGFWRTLEEGMEFHQQIPSDRFDTCHFNPYKTTDEKGLPAPYACLIDDLGSFDTSLFRMSAREAKNTDPMQRQLMTVTYEALQQAGYGSEYAGKIGTFVGQTTDDWREFNTGEDPDIYYVSGTIRAFGPGRLNYFFKWDGPSYSIDTACSSSFASIQVAYHSLLQNDCDMAIAGGGNVLTGPNMFRGLMKGGFLSSTGGCKTFDSDADGYCRGEAVGVVVLKRLRDAIADNDNIYGVIEGISTNHSAHAISITHPHQETQESLHRHTFYEAGISPSMVDYVELHGTGTQAGDKIEVSAVANALGGRRGNEPIYIGSIKANMGHSEAAAGITSLIKALMMFRKNKIPPHVGVKTQMKEEIASVTSANNLCVPVSNIPFHARSADGCRRILVNNFNATGGNTSLIIADYRKQPHTKLNDHAGHYVVAISAKSQRSLEENRARLLQYVESNKSSVKLGDLAYTSTARRLHSELRTSYIAKTIDDLLHELQKAPNLAFSPANRNKTLHVAFTFIGQGCGHRGLAYQPFLTSTRFRQILGKYDAINIGLGFPSFLDYLLSGDDRRTVSPVVEQIALVALEVAVAELWQGWGVQPRLVIGHSLGEYAALCVAGALSISDTIFLVGKRACLMEELCRAGSHGMLAVNLDRASALAHCASSSCELSCINSPTSTVLSGPHEELMHLQRKLSDEGVRNKLLDVPYAFHSEQISPILDKFREVVNSVPFKTPTLHILSPLLQTVLSSGSDIQPEYLIRHAREPVDFVAALESGQALYNGDVTWLECGPGPGCLAFISRMYTTSPSKLLSSLKEGADCTRTIASSMSMLYNEGHNILWSQFYREHESEYSLIELPTYAFDMQNYWIDGVCQRKEQAPLNNTIITSEPHSTSVQHLKTRSFLEGNEMVTFTTNPRERQLFEAIKGHSVIGFNLCPSSVYVDIAVTSATYLKNNGSTILPSSAIEVTKFDISRPLVVSEEGSDIQISIMAKSNQESDTASVSISSQQDSGQTEHAQCNVTFCRVDDWASEWARYADFVSLRIQQLTSMDPMGDVCRISGKALYRLFAAIVDYAPHYHAISEMFIDCDQAEACGTIALPASSEHGTFTCSPYSIDSIIHFAGFILNNSMCKTRDQIYVSNGWKSLRVLPSRLEKKEYQVYSRMCESGKKGQWVGDVYLLDGRNVVATCFGLSFQGIRPNILQSLLEKTASTDQMLSRQNVVQSRTLEIVKPLPRRIEETSALSQNTSTIAKVIARELQIDVDQLPLTTAFEQLGLDSILSVSIANSVKQETGLAVPSTLFSRDSTLSQLLDYIKDTYGVKEQCRETSIPETPASGTSIEGGKNHFETLLSIVASETSIEIEKLDDDVCFQDLGVDSLMSMAIISAFRDTTGMSLPTTIFSEFETIQSIREFLIGSSQMTPVSNAMSTDSHDDQPTYQGFGRLLQGDPSSSLPPIFLVAPGSGYPGSYMNLPPFKNKQPVYTLESPFLQGIPAGGWTIEYAATLYITEIQRIKPIGPYILGGWSIGGMYSYEIARQFSSKGQEVIAIVLIDSPCPKGFPVSMPDPTIEALEVTGLYAPIKRHGGQPDVDMPMNLKEHTVYSLKALRHYAPPPLDPSRRPRHILQIWASKGEYDLLPLRLTEVVAKISGCSKGPDVYHNWQTMPRTSFGPCGWDLLVGDIECLVLEGDHESIMSPPAISKTGQLIQNAIDRALRIHG</sequence>
<dbReference type="InterPro" id="IPR020841">
    <property type="entry name" value="PKS_Beta-ketoAc_synthase_dom"/>
</dbReference>
<dbReference type="InterPro" id="IPR029058">
    <property type="entry name" value="AB_hydrolase_fold"/>
</dbReference>
<evidence type="ECO:0000256" key="3">
    <source>
        <dbReference type="ARBA" id="ARBA00022679"/>
    </source>
</evidence>
<dbReference type="GeneID" id="43657513"/>
<feature type="active site" description="Proton donor; for dehydratase activity" evidence="4">
    <location>
        <position position="1485"/>
    </location>
</feature>
<dbReference type="PROSITE" id="PS00012">
    <property type="entry name" value="PHOSPHOPANTETHEINE"/>
    <property type="match status" value="1"/>
</dbReference>
<dbReference type="OrthoDB" id="329835at2759"/>
<dbReference type="GO" id="GO:0004312">
    <property type="term" value="F:fatty acid synthase activity"/>
    <property type="evidence" value="ECO:0007669"/>
    <property type="project" value="TreeGrafter"/>
</dbReference>
<keyword evidence="3" id="KW-0808">Transferase</keyword>
<feature type="region of interest" description="N-terminal hotdog fold" evidence="4">
    <location>
        <begin position="1267"/>
        <end position="1397"/>
    </location>
</feature>
<dbReference type="CDD" id="cd00833">
    <property type="entry name" value="PKS"/>
    <property type="match status" value="1"/>
</dbReference>
<dbReference type="RefSeq" id="XP_031924578.1">
    <property type="nucleotide sequence ID" value="XM_032073067.1"/>
</dbReference>
<feature type="domain" description="PKS/mFAS DH" evidence="7">
    <location>
        <begin position="1267"/>
        <end position="1572"/>
    </location>
</feature>
<dbReference type="GO" id="GO:0044550">
    <property type="term" value="P:secondary metabolite biosynthetic process"/>
    <property type="evidence" value="ECO:0007669"/>
    <property type="project" value="UniProtKB-ARBA"/>
</dbReference>
<dbReference type="InterPro" id="IPR042104">
    <property type="entry name" value="PKS_dehydratase_sf"/>
</dbReference>
<gene>
    <name evidence="8" type="ORF">BDV27DRAFT_160640</name>
</gene>
<dbReference type="InterPro" id="IPR014030">
    <property type="entry name" value="Ketoacyl_synth_N"/>
</dbReference>
<dbReference type="GO" id="GO:0004315">
    <property type="term" value="F:3-oxoacyl-[acyl-carrier-protein] synthase activity"/>
    <property type="evidence" value="ECO:0007669"/>
    <property type="project" value="InterPro"/>
</dbReference>
<dbReference type="InterPro" id="IPR009081">
    <property type="entry name" value="PP-bd_ACP"/>
</dbReference>
<dbReference type="InterPro" id="IPR001227">
    <property type="entry name" value="Ac_transferase_dom_sf"/>
</dbReference>
<dbReference type="Gene3D" id="3.40.47.10">
    <property type="match status" value="1"/>
</dbReference>
<dbReference type="NCBIfam" id="TIGR04532">
    <property type="entry name" value="PT_fungal_PKS"/>
    <property type="match status" value="1"/>
</dbReference>
<feature type="active site" description="Proton acceptor; for dehydratase activity" evidence="4">
    <location>
        <position position="1298"/>
    </location>
</feature>
<organism evidence="8 9">
    <name type="scientific">Aspergillus caelatus</name>
    <dbReference type="NCBI Taxonomy" id="61420"/>
    <lineage>
        <taxon>Eukaryota</taxon>
        <taxon>Fungi</taxon>
        <taxon>Dikarya</taxon>
        <taxon>Ascomycota</taxon>
        <taxon>Pezizomycotina</taxon>
        <taxon>Eurotiomycetes</taxon>
        <taxon>Eurotiomycetidae</taxon>
        <taxon>Eurotiales</taxon>
        <taxon>Aspergillaceae</taxon>
        <taxon>Aspergillus</taxon>
        <taxon>Aspergillus subgen. Circumdati</taxon>
    </lineage>
</organism>
<evidence type="ECO:0000256" key="2">
    <source>
        <dbReference type="ARBA" id="ARBA00022553"/>
    </source>
</evidence>
<feature type="domain" description="Carrier" evidence="5">
    <location>
        <begin position="1709"/>
        <end position="1786"/>
    </location>
</feature>
<dbReference type="Gene3D" id="3.10.129.110">
    <property type="entry name" value="Polyketide synthase dehydratase"/>
    <property type="match status" value="1"/>
</dbReference>
<dbReference type="InterPro" id="IPR049551">
    <property type="entry name" value="PKS_DH_C"/>
</dbReference>
<dbReference type="Gene3D" id="3.40.50.1820">
    <property type="entry name" value="alpha/beta hydrolase"/>
    <property type="match status" value="1"/>
</dbReference>
<proteinExistence type="predicted"/>
<dbReference type="InterPro" id="IPR049900">
    <property type="entry name" value="PKS_mFAS_DH"/>
</dbReference>
<evidence type="ECO:0000259" key="5">
    <source>
        <dbReference type="PROSITE" id="PS50075"/>
    </source>
</evidence>
<dbReference type="InterPro" id="IPR030918">
    <property type="entry name" value="PT_fungal_PKS"/>
</dbReference>
<dbReference type="Gene3D" id="3.40.366.10">
    <property type="entry name" value="Malonyl-Coenzyme A Acyl Carrier Protein, domain 2"/>
    <property type="match status" value="2"/>
</dbReference>
<dbReference type="SUPFAM" id="SSF55048">
    <property type="entry name" value="Probable ACP-binding domain of malonyl-CoA ACP transacylase"/>
    <property type="match status" value="1"/>
</dbReference>
<dbReference type="Proteomes" id="UP000326268">
    <property type="component" value="Unassembled WGS sequence"/>
</dbReference>
<dbReference type="SUPFAM" id="SSF52151">
    <property type="entry name" value="FabD/lysophospholipase-like"/>
    <property type="match status" value="1"/>
</dbReference>
<evidence type="ECO:0000256" key="4">
    <source>
        <dbReference type="PROSITE-ProRule" id="PRU01363"/>
    </source>
</evidence>
<evidence type="ECO:0000313" key="9">
    <source>
        <dbReference type="Proteomes" id="UP000326268"/>
    </source>
</evidence>
<dbReference type="Pfam" id="PF16073">
    <property type="entry name" value="SAT"/>
    <property type="match status" value="1"/>
</dbReference>
<dbReference type="InterPro" id="IPR032088">
    <property type="entry name" value="SAT"/>
</dbReference>
<dbReference type="Gene3D" id="1.10.1200.10">
    <property type="entry name" value="ACP-like"/>
    <property type="match status" value="2"/>
</dbReference>
<keyword evidence="9" id="KW-1185">Reference proteome</keyword>
<dbReference type="GO" id="GO:0006633">
    <property type="term" value="P:fatty acid biosynthetic process"/>
    <property type="evidence" value="ECO:0007669"/>
    <property type="project" value="InterPro"/>
</dbReference>
<dbReference type="Pfam" id="PF00698">
    <property type="entry name" value="Acyl_transf_1"/>
    <property type="match status" value="1"/>
</dbReference>
<dbReference type="Pfam" id="PF14765">
    <property type="entry name" value="PS-DH"/>
    <property type="match status" value="1"/>
</dbReference>
<dbReference type="InterPro" id="IPR014031">
    <property type="entry name" value="Ketoacyl_synth_C"/>
</dbReference>
<dbReference type="SMART" id="SM00823">
    <property type="entry name" value="PKS_PP"/>
    <property type="match status" value="2"/>
</dbReference>
<dbReference type="InterPro" id="IPR014043">
    <property type="entry name" value="Acyl_transferase_dom"/>
</dbReference>
<keyword evidence="1" id="KW-0596">Phosphopantetheine</keyword>
<dbReference type="PROSITE" id="PS50075">
    <property type="entry name" value="CARRIER"/>
    <property type="match status" value="2"/>
</dbReference>
<feature type="domain" description="Carrier" evidence="5">
    <location>
        <begin position="1610"/>
        <end position="1687"/>
    </location>
</feature>
<reference evidence="8 9" key="1">
    <citation type="submission" date="2019-04" db="EMBL/GenBank/DDBJ databases">
        <title>Friends and foes A comparative genomics studyof 23 Aspergillus species from section Flavi.</title>
        <authorList>
            <consortium name="DOE Joint Genome Institute"/>
            <person name="Kjaerbolling I."/>
            <person name="Vesth T."/>
            <person name="Frisvad J.C."/>
            <person name="Nybo J.L."/>
            <person name="Theobald S."/>
            <person name="Kildgaard S."/>
            <person name="Isbrandt T."/>
            <person name="Kuo A."/>
            <person name="Sato A."/>
            <person name="Lyhne E.K."/>
            <person name="Kogle M.E."/>
            <person name="Wiebenga A."/>
            <person name="Kun R.S."/>
            <person name="Lubbers R.J."/>
            <person name="Makela M.R."/>
            <person name="Barry K."/>
            <person name="Chovatia M."/>
            <person name="Clum A."/>
            <person name="Daum C."/>
            <person name="Haridas S."/>
            <person name="He G."/>
            <person name="LaButti K."/>
            <person name="Lipzen A."/>
            <person name="Mondo S."/>
            <person name="Riley R."/>
            <person name="Salamov A."/>
            <person name="Simmons B.A."/>
            <person name="Magnuson J.K."/>
            <person name="Henrissat B."/>
            <person name="Mortensen U.H."/>
            <person name="Larsen T.O."/>
            <person name="Devries R.P."/>
            <person name="Grigoriev I.V."/>
            <person name="Machida M."/>
            <person name="Baker S.E."/>
            <person name="Andersen M.R."/>
        </authorList>
    </citation>
    <scope>NUCLEOTIDE SEQUENCE [LARGE SCALE GENOMIC DNA]</scope>
    <source>
        <strain evidence="8 9">CBS 763.97</strain>
    </source>
</reference>